<gene>
    <name evidence="11" type="ORF">J2S74_000554</name>
</gene>
<keyword evidence="5" id="KW-0805">Transcription regulation</keyword>
<keyword evidence="2" id="KW-0963">Cytoplasm</keyword>
<evidence type="ECO:0000256" key="3">
    <source>
        <dbReference type="ARBA" id="ARBA00022553"/>
    </source>
</evidence>
<evidence type="ECO:0000256" key="8">
    <source>
        <dbReference type="PROSITE-ProRule" id="PRU00169"/>
    </source>
</evidence>
<evidence type="ECO:0000256" key="7">
    <source>
        <dbReference type="ARBA" id="ARBA00023163"/>
    </source>
</evidence>
<dbReference type="InterPro" id="IPR001789">
    <property type="entry name" value="Sig_transdc_resp-reg_receiver"/>
</dbReference>
<dbReference type="SMART" id="SM00448">
    <property type="entry name" value="REC"/>
    <property type="match status" value="1"/>
</dbReference>
<feature type="modified residue" description="4-aspartylphosphate" evidence="8">
    <location>
        <position position="55"/>
    </location>
</feature>
<sequence>MKTILIVDDDHTVTKGLLDHVPWSKLNIEVQDTANDGTEALEKVRKIQPDIVITDIYMPNMNGLELIKKLHDEFPTITIIIHSGYDDFDNAREAMKYGVKHFLLKPAVVSEIQSVLNEVVKELVVKEKQKDLIHQYNIQMNEYIPHLRESFFREILSTNDKEVDIPAEKLKLLNLEQCSNLVVISLDLIRSPYLTKSKEEEWQLNKFAAGNIIRETIKEQSLIDEVEIYVVDYSDSMFLLICIEKQGYGDLNSISRSISQKLVEHILLYLEISLVVGIGNVKQRIDELSESYIESQKALEAAEYEAINQVYTYSQVHKEEKAPDFQYPLDILKEINDAVTFKDYDQMKESWLKIEKYIKEDKKIVSFMVQNICISIVSTIMMHDHSDNSDSEEKKGISDYISEIYEKYSSKELMVWMNEFLKGWIEKKTEEVNGKKSNRLINEVKKHVHNYYDQEISLGEIAENLFVNRNYLSQLFKKVTGESFVTYLNKYRIEKAKEKLREKNYLVYEISEMVGYQNPTYFSQVFKSITGYSPSDYYK</sequence>
<dbReference type="InterPro" id="IPR020449">
    <property type="entry name" value="Tscrpt_reg_AraC-type_HTH"/>
</dbReference>
<dbReference type="InterPro" id="IPR018062">
    <property type="entry name" value="HTH_AraC-typ_CS"/>
</dbReference>
<dbReference type="SUPFAM" id="SSF52172">
    <property type="entry name" value="CheY-like"/>
    <property type="match status" value="1"/>
</dbReference>
<evidence type="ECO:0000256" key="6">
    <source>
        <dbReference type="ARBA" id="ARBA00023125"/>
    </source>
</evidence>
<dbReference type="Proteomes" id="UP001230005">
    <property type="component" value="Unassembled WGS sequence"/>
</dbReference>
<evidence type="ECO:0000259" key="9">
    <source>
        <dbReference type="PROSITE" id="PS01124"/>
    </source>
</evidence>
<keyword evidence="6" id="KW-0238">DNA-binding</keyword>
<feature type="domain" description="HTH araC/xylS-type" evidence="9">
    <location>
        <begin position="442"/>
        <end position="539"/>
    </location>
</feature>
<dbReference type="SUPFAM" id="SSF46689">
    <property type="entry name" value="Homeodomain-like"/>
    <property type="match status" value="2"/>
</dbReference>
<dbReference type="InterPro" id="IPR011006">
    <property type="entry name" value="CheY-like_superfamily"/>
</dbReference>
<dbReference type="InterPro" id="IPR009057">
    <property type="entry name" value="Homeodomain-like_sf"/>
</dbReference>
<reference evidence="11 12" key="1">
    <citation type="submission" date="2023-07" db="EMBL/GenBank/DDBJ databases">
        <title>Genomic Encyclopedia of Type Strains, Phase IV (KMG-IV): sequencing the most valuable type-strain genomes for metagenomic binning, comparative biology and taxonomic classification.</title>
        <authorList>
            <person name="Goeker M."/>
        </authorList>
    </citation>
    <scope>NUCLEOTIDE SEQUENCE [LARGE SCALE GENOMIC DNA]</scope>
    <source>
        <strain evidence="11 12">DSM 9768</strain>
    </source>
</reference>
<accession>A0ABT9ZR22</accession>
<organism evidence="11 12">
    <name type="scientific">Evansella vedderi</name>
    <dbReference type="NCBI Taxonomy" id="38282"/>
    <lineage>
        <taxon>Bacteria</taxon>
        <taxon>Bacillati</taxon>
        <taxon>Bacillota</taxon>
        <taxon>Bacilli</taxon>
        <taxon>Bacillales</taxon>
        <taxon>Bacillaceae</taxon>
        <taxon>Evansella</taxon>
    </lineage>
</organism>
<feature type="domain" description="Response regulatory" evidence="10">
    <location>
        <begin position="3"/>
        <end position="120"/>
    </location>
</feature>
<evidence type="ECO:0000256" key="5">
    <source>
        <dbReference type="ARBA" id="ARBA00023015"/>
    </source>
</evidence>
<dbReference type="Gene3D" id="3.40.50.2300">
    <property type="match status" value="1"/>
</dbReference>
<dbReference type="PROSITE" id="PS50110">
    <property type="entry name" value="RESPONSE_REGULATORY"/>
    <property type="match status" value="1"/>
</dbReference>
<dbReference type="RefSeq" id="WP_307321497.1">
    <property type="nucleotide sequence ID" value="NZ_JAUSUG010000002.1"/>
</dbReference>
<proteinExistence type="predicted"/>
<name>A0ABT9ZR22_9BACI</name>
<comment type="subcellular location">
    <subcellularLocation>
        <location evidence="1">Cytoplasm</location>
    </subcellularLocation>
</comment>
<comment type="caution">
    <text evidence="11">The sequence shown here is derived from an EMBL/GenBank/DDBJ whole genome shotgun (WGS) entry which is preliminary data.</text>
</comment>
<dbReference type="InterPro" id="IPR018060">
    <property type="entry name" value="HTH_AraC"/>
</dbReference>
<evidence type="ECO:0000259" key="10">
    <source>
        <dbReference type="PROSITE" id="PS50110"/>
    </source>
</evidence>
<evidence type="ECO:0000256" key="2">
    <source>
        <dbReference type="ARBA" id="ARBA00022490"/>
    </source>
</evidence>
<keyword evidence="7" id="KW-0804">Transcription</keyword>
<dbReference type="EMBL" id="JAUSUG010000002">
    <property type="protein sequence ID" value="MDQ0253182.1"/>
    <property type="molecule type" value="Genomic_DNA"/>
</dbReference>
<evidence type="ECO:0000256" key="1">
    <source>
        <dbReference type="ARBA" id="ARBA00004496"/>
    </source>
</evidence>
<dbReference type="CDD" id="cd17536">
    <property type="entry name" value="REC_YesN-like"/>
    <property type="match status" value="1"/>
</dbReference>
<dbReference type="Pfam" id="PF12833">
    <property type="entry name" value="HTH_18"/>
    <property type="match status" value="1"/>
</dbReference>
<protein>
    <submittedName>
        <fullName evidence="11">YesN/AraC family two-component response regulator</fullName>
    </submittedName>
</protein>
<dbReference type="SMART" id="SM00342">
    <property type="entry name" value="HTH_ARAC"/>
    <property type="match status" value="1"/>
</dbReference>
<dbReference type="PANTHER" id="PTHR42713">
    <property type="entry name" value="HISTIDINE KINASE-RELATED"/>
    <property type="match status" value="1"/>
</dbReference>
<keyword evidence="12" id="KW-1185">Reference proteome</keyword>
<dbReference type="Gene3D" id="1.10.10.60">
    <property type="entry name" value="Homeodomain-like"/>
    <property type="match status" value="2"/>
</dbReference>
<evidence type="ECO:0000256" key="4">
    <source>
        <dbReference type="ARBA" id="ARBA00023012"/>
    </source>
</evidence>
<keyword evidence="3 8" id="KW-0597">Phosphoprotein</keyword>
<keyword evidence="4" id="KW-0902">Two-component regulatory system</keyword>
<evidence type="ECO:0000313" key="12">
    <source>
        <dbReference type="Proteomes" id="UP001230005"/>
    </source>
</evidence>
<dbReference type="Pfam" id="PF00072">
    <property type="entry name" value="Response_reg"/>
    <property type="match status" value="1"/>
</dbReference>
<dbReference type="PROSITE" id="PS00041">
    <property type="entry name" value="HTH_ARAC_FAMILY_1"/>
    <property type="match status" value="1"/>
</dbReference>
<dbReference type="PANTHER" id="PTHR42713:SF3">
    <property type="entry name" value="TRANSCRIPTIONAL REGULATORY PROTEIN HPTR"/>
    <property type="match status" value="1"/>
</dbReference>
<dbReference type="PROSITE" id="PS01124">
    <property type="entry name" value="HTH_ARAC_FAMILY_2"/>
    <property type="match status" value="1"/>
</dbReference>
<dbReference type="PRINTS" id="PR00032">
    <property type="entry name" value="HTHARAC"/>
</dbReference>
<evidence type="ECO:0000313" key="11">
    <source>
        <dbReference type="EMBL" id="MDQ0253182.1"/>
    </source>
</evidence>
<dbReference type="InterPro" id="IPR051552">
    <property type="entry name" value="HptR"/>
</dbReference>